<dbReference type="SUPFAM" id="SSF56801">
    <property type="entry name" value="Acetyl-CoA synthetase-like"/>
    <property type="match status" value="1"/>
</dbReference>
<sequence length="555" mass="58568">MRSVYSVMQTEPLGLHLVLDRAEALFADRAVLDRGPGGVRRTDYAGVFAGARALAALLADLGLRPGDSVATFSWNTAEHLCAYIALPGSGLVMHTVNIRMGAEETAYTLAHAGDRAVLVDASLWEVWAKVAPPDTLEHVVVTGEAPADLPAAHGGARVHRFALGTPADTGTAPAPAPRPWRRPADEHEPAAICYTSGTTGHPKAVVYSHRSVYLHALTLCGADAFAVSHHDTVLPVVPMFHANAWNLPYAALLAGAGLALPGRHLDPERLGPFISASGATFSAGVPTVWSALAEAVRAGRVPADALAPLERVVIGGSAAPPALLDALAKLGVAPVHAWGMTECSPVGLVATDPLTADEDERAAARRSQGRPLPGLAVRSAAADGEVPWDGATPGELEISGPYVVDRYYRPEKDTEDSFTRTPDGRRWLRTGDMVVVGRRGYVTLVDRAKDMVKSGGEWISSVDVENRLTAHPGVRESAVIAVPDPTWGERPLAVVARAEGAEGGPVAAEDLAAYLAESLPRWQVPDRFVFVDEVPKTGVGKFDKKRMRAVYGAAG</sequence>
<keyword evidence="2" id="KW-0436">Ligase</keyword>
<dbReference type="RefSeq" id="WP_270071517.1">
    <property type="nucleotide sequence ID" value="NZ_JAJAQC010000009.1"/>
</dbReference>
<gene>
    <name evidence="6" type="ORF">LG943_07810</name>
</gene>
<dbReference type="InterPro" id="IPR045851">
    <property type="entry name" value="AMP-bd_C_sf"/>
</dbReference>
<evidence type="ECO:0000259" key="5">
    <source>
        <dbReference type="Pfam" id="PF13193"/>
    </source>
</evidence>
<dbReference type="InterPro" id="IPR025110">
    <property type="entry name" value="AMP-bd_C"/>
</dbReference>
<dbReference type="Pfam" id="PF13193">
    <property type="entry name" value="AMP-binding_C"/>
    <property type="match status" value="1"/>
</dbReference>
<comment type="similarity">
    <text evidence="1">Belongs to the ATP-dependent AMP-binding enzyme family.</text>
</comment>
<dbReference type="GO" id="GO:0016877">
    <property type="term" value="F:ligase activity, forming carbon-sulfur bonds"/>
    <property type="evidence" value="ECO:0007669"/>
    <property type="project" value="UniProtKB-ARBA"/>
</dbReference>
<dbReference type="EMBL" id="JAJAQC010000009">
    <property type="protein sequence ID" value="MDA0564229.1"/>
    <property type="molecule type" value="Genomic_DNA"/>
</dbReference>
<proteinExistence type="inferred from homology"/>
<feature type="compositionally biased region" description="Low complexity" evidence="3">
    <location>
        <begin position="164"/>
        <end position="173"/>
    </location>
</feature>
<feature type="domain" description="AMP-dependent synthetase/ligase" evidence="4">
    <location>
        <begin position="25"/>
        <end position="408"/>
    </location>
</feature>
<organism evidence="6 7">
    <name type="scientific">Streptomonospora mangrovi</name>
    <dbReference type="NCBI Taxonomy" id="2883123"/>
    <lineage>
        <taxon>Bacteria</taxon>
        <taxon>Bacillati</taxon>
        <taxon>Actinomycetota</taxon>
        <taxon>Actinomycetes</taxon>
        <taxon>Streptosporangiales</taxon>
        <taxon>Nocardiopsidaceae</taxon>
        <taxon>Streptomonospora</taxon>
    </lineage>
</organism>
<reference evidence="6" key="1">
    <citation type="submission" date="2021-10" db="EMBL/GenBank/DDBJ databases">
        <title>Streptomonospora sp. nov., isolated from mangrove soil.</title>
        <authorList>
            <person name="Chen X."/>
            <person name="Ge X."/>
            <person name="Liu W."/>
        </authorList>
    </citation>
    <scope>NUCLEOTIDE SEQUENCE</scope>
    <source>
        <strain evidence="6">S1-112</strain>
    </source>
</reference>
<dbReference type="InterPro" id="IPR020845">
    <property type="entry name" value="AMP-binding_CS"/>
</dbReference>
<dbReference type="PANTHER" id="PTHR43767:SF11">
    <property type="entry name" value="MEDIUM-CHAIN-FATTY-ACID--COA LIGASE"/>
    <property type="match status" value="1"/>
</dbReference>
<dbReference type="FunFam" id="3.30.300.30:FF:000008">
    <property type="entry name" value="2,3-dihydroxybenzoate-AMP ligase"/>
    <property type="match status" value="1"/>
</dbReference>
<evidence type="ECO:0000256" key="2">
    <source>
        <dbReference type="ARBA" id="ARBA00022598"/>
    </source>
</evidence>
<protein>
    <submittedName>
        <fullName evidence="6">AMP-binding protein</fullName>
    </submittedName>
</protein>
<name>A0A9X3NI46_9ACTN</name>
<dbReference type="InterPro" id="IPR050237">
    <property type="entry name" value="ATP-dep_AMP-bd_enzyme"/>
</dbReference>
<accession>A0A9X3NI46</accession>
<evidence type="ECO:0000313" key="7">
    <source>
        <dbReference type="Proteomes" id="UP001140076"/>
    </source>
</evidence>
<dbReference type="Gene3D" id="3.30.300.30">
    <property type="match status" value="1"/>
</dbReference>
<dbReference type="PROSITE" id="PS00455">
    <property type="entry name" value="AMP_BINDING"/>
    <property type="match status" value="1"/>
</dbReference>
<dbReference type="Proteomes" id="UP001140076">
    <property type="component" value="Unassembled WGS sequence"/>
</dbReference>
<evidence type="ECO:0000259" key="4">
    <source>
        <dbReference type="Pfam" id="PF00501"/>
    </source>
</evidence>
<evidence type="ECO:0000313" key="6">
    <source>
        <dbReference type="EMBL" id="MDA0564229.1"/>
    </source>
</evidence>
<comment type="caution">
    <text evidence="6">The sequence shown here is derived from an EMBL/GenBank/DDBJ whole genome shotgun (WGS) entry which is preliminary data.</text>
</comment>
<feature type="region of interest" description="Disordered" evidence="3">
    <location>
        <begin position="164"/>
        <end position="183"/>
    </location>
</feature>
<dbReference type="Pfam" id="PF00501">
    <property type="entry name" value="AMP-binding"/>
    <property type="match status" value="1"/>
</dbReference>
<evidence type="ECO:0000256" key="1">
    <source>
        <dbReference type="ARBA" id="ARBA00006432"/>
    </source>
</evidence>
<feature type="domain" description="AMP-binding enzyme C-terminal" evidence="5">
    <location>
        <begin position="464"/>
        <end position="541"/>
    </location>
</feature>
<dbReference type="PANTHER" id="PTHR43767">
    <property type="entry name" value="LONG-CHAIN-FATTY-ACID--COA LIGASE"/>
    <property type="match status" value="1"/>
</dbReference>
<evidence type="ECO:0000256" key="3">
    <source>
        <dbReference type="SAM" id="MobiDB-lite"/>
    </source>
</evidence>
<dbReference type="InterPro" id="IPR000873">
    <property type="entry name" value="AMP-dep_synth/lig_dom"/>
</dbReference>
<keyword evidence="7" id="KW-1185">Reference proteome</keyword>
<dbReference type="InterPro" id="IPR042099">
    <property type="entry name" value="ANL_N_sf"/>
</dbReference>
<dbReference type="AlphaFoldDB" id="A0A9X3NI46"/>
<dbReference type="Gene3D" id="3.40.50.12780">
    <property type="entry name" value="N-terminal domain of ligase-like"/>
    <property type="match status" value="1"/>
</dbReference>